<sequence length="49" mass="6111">MGRHTLSNIEINTLQCVIMLNTINEKIFCILWYWIFLVSRFFFYQKFQF</sequence>
<evidence type="ECO:0000313" key="15">
    <source>
        <dbReference type="Proteomes" id="UP000274756"/>
    </source>
</evidence>
<dbReference type="InterPro" id="IPR000990">
    <property type="entry name" value="Innexin"/>
</dbReference>
<comment type="subcellular location">
    <subcellularLocation>
        <location evidence="1">Cell junction</location>
        <location evidence="1">Gap junction</location>
    </subcellularLocation>
    <subcellularLocation>
        <location evidence="2">Cell membrane</location>
        <topology evidence="2">Multi-pass membrane protein</topology>
    </subcellularLocation>
</comment>
<dbReference type="Proteomes" id="UP000038040">
    <property type="component" value="Unplaced"/>
</dbReference>
<evidence type="ECO:0000256" key="4">
    <source>
        <dbReference type="ARBA" id="ARBA00022475"/>
    </source>
</evidence>
<evidence type="ECO:0000256" key="2">
    <source>
        <dbReference type="ARBA" id="ARBA00004651"/>
    </source>
</evidence>
<evidence type="ECO:0000256" key="7">
    <source>
        <dbReference type="ARBA" id="ARBA00022949"/>
    </source>
</evidence>
<dbReference type="Proteomes" id="UP000274756">
    <property type="component" value="Unassembled WGS sequence"/>
</dbReference>
<dbReference type="AlphaFoldDB" id="A0A0N4UAK4"/>
<keyword evidence="10 12" id="KW-0472">Membrane</keyword>
<dbReference type="GO" id="GO:0034220">
    <property type="term" value="P:monoatomic ion transmembrane transport"/>
    <property type="evidence" value="ECO:0007669"/>
    <property type="project" value="UniProtKB-KW"/>
</dbReference>
<keyword evidence="5 12" id="KW-0812">Transmembrane</keyword>
<evidence type="ECO:0000256" key="3">
    <source>
        <dbReference type="ARBA" id="ARBA00022448"/>
    </source>
</evidence>
<accession>A0A0N4UAK4</accession>
<evidence type="ECO:0000313" key="13">
    <source>
        <dbReference type="EMBL" id="VDN58096.1"/>
    </source>
</evidence>
<keyword evidence="11" id="KW-0407">Ion channel</keyword>
<evidence type="ECO:0000256" key="9">
    <source>
        <dbReference type="ARBA" id="ARBA00023065"/>
    </source>
</evidence>
<keyword evidence="8 12" id="KW-1133">Transmembrane helix</keyword>
<feature type="transmembrane region" description="Helical" evidence="12">
    <location>
        <begin position="27"/>
        <end position="44"/>
    </location>
</feature>
<evidence type="ECO:0000256" key="5">
    <source>
        <dbReference type="ARBA" id="ARBA00022692"/>
    </source>
</evidence>
<reference evidence="13 15" key="2">
    <citation type="submission" date="2018-11" db="EMBL/GenBank/DDBJ databases">
        <authorList>
            <consortium name="Pathogen Informatics"/>
        </authorList>
    </citation>
    <scope>NUCLEOTIDE SEQUENCE [LARGE SCALE GENOMIC DNA]</scope>
</reference>
<evidence type="ECO:0000256" key="6">
    <source>
        <dbReference type="ARBA" id="ARBA00022868"/>
    </source>
</evidence>
<reference evidence="16" key="1">
    <citation type="submission" date="2017-02" db="UniProtKB">
        <authorList>
            <consortium name="WormBaseParasite"/>
        </authorList>
    </citation>
    <scope>IDENTIFICATION</scope>
</reference>
<keyword evidence="9" id="KW-0406">Ion transport</keyword>
<dbReference type="GO" id="GO:0005886">
    <property type="term" value="C:plasma membrane"/>
    <property type="evidence" value="ECO:0007669"/>
    <property type="project" value="UniProtKB-SubCell"/>
</dbReference>
<evidence type="ECO:0000256" key="12">
    <source>
        <dbReference type="SAM" id="Phobius"/>
    </source>
</evidence>
<organism evidence="14 16">
    <name type="scientific">Dracunculus medinensis</name>
    <name type="common">Guinea worm</name>
    <dbReference type="NCBI Taxonomy" id="318479"/>
    <lineage>
        <taxon>Eukaryota</taxon>
        <taxon>Metazoa</taxon>
        <taxon>Ecdysozoa</taxon>
        <taxon>Nematoda</taxon>
        <taxon>Chromadorea</taxon>
        <taxon>Rhabditida</taxon>
        <taxon>Spirurina</taxon>
        <taxon>Dracunculoidea</taxon>
        <taxon>Dracunculidae</taxon>
        <taxon>Dracunculus</taxon>
    </lineage>
</organism>
<evidence type="ECO:0000256" key="8">
    <source>
        <dbReference type="ARBA" id="ARBA00022989"/>
    </source>
</evidence>
<name>A0A0N4UAK4_DRAME</name>
<keyword evidence="4" id="KW-1003">Cell membrane</keyword>
<evidence type="ECO:0000313" key="16">
    <source>
        <dbReference type="WBParaSite" id="DME_0000418601-mRNA-1"/>
    </source>
</evidence>
<keyword evidence="6" id="KW-0303">Gap junction</keyword>
<evidence type="ECO:0000256" key="1">
    <source>
        <dbReference type="ARBA" id="ARBA00004610"/>
    </source>
</evidence>
<dbReference type="WBParaSite" id="DME_0000418601-mRNA-1">
    <property type="protein sequence ID" value="DME_0000418601-mRNA-1"/>
    <property type="gene ID" value="DME_0000418601"/>
</dbReference>
<proteinExistence type="predicted"/>
<keyword evidence="3" id="KW-0813">Transport</keyword>
<dbReference type="GO" id="GO:0005921">
    <property type="term" value="C:gap junction"/>
    <property type="evidence" value="ECO:0007669"/>
    <property type="project" value="UniProtKB-SubCell"/>
</dbReference>
<keyword evidence="15" id="KW-1185">Reference proteome</keyword>
<evidence type="ECO:0000313" key="14">
    <source>
        <dbReference type="Proteomes" id="UP000038040"/>
    </source>
</evidence>
<dbReference type="OrthoDB" id="5867527at2759"/>
<protein>
    <submittedName>
        <fullName evidence="16">Innexin</fullName>
    </submittedName>
</protein>
<dbReference type="Pfam" id="PF00876">
    <property type="entry name" value="Innexin"/>
    <property type="match status" value="1"/>
</dbReference>
<evidence type="ECO:0000256" key="11">
    <source>
        <dbReference type="ARBA" id="ARBA00023303"/>
    </source>
</evidence>
<dbReference type="EMBL" id="UYYG01001165">
    <property type="protein sequence ID" value="VDN58096.1"/>
    <property type="molecule type" value="Genomic_DNA"/>
</dbReference>
<keyword evidence="7" id="KW-0965">Cell junction</keyword>
<evidence type="ECO:0000256" key="10">
    <source>
        <dbReference type="ARBA" id="ARBA00023136"/>
    </source>
</evidence>
<gene>
    <name evidence="13" type="ORF">DME_LOCUS8069</name>
</gene>